<dbReference type="InterPro" id="IPR009057">
    <property type="entry name" value="Homeodomain-like_sf"/>
</dbReference>
<dbReference type="Pfam" id="PF01527">
    <property type="entry name" value="HTH_Tnp_1"/>
    <property type="match status" value="1"/>
</dbReference>
<evidence type="ECO:0000313" key="3">
    <source>
        <dbReference type="EMBL" id="ROY45900.1"/>
    </source>
</evidence>
<dbReference type="SUPFAM" id="SSF46689">
    <property type="entry name" value="Homeodomain-like"/>
    <property type="match status" value="1"/>
</dbReference>
<dbReference type="InterPro" id="IPR002514">
    <property type="entry name" value="Transposase_8"/>
</dbReference>
<dbReference type="GO" id="GO:0004803">
    <property type="term" value="F:transposase activity"/>
    <property type="evidence" value="ECO:0007669"/>
    <property type="project" value="InterPro"/>
</dbReference>
<dbReference type="InterPro" id="IPR025948">
    <property type="entry name" value="HTH-like_dom"/>
</dbReference>
<gene>
    <name evidence="3" type="ORF">EGW70_15270</name>
</gene>
<dbReference type="Gene3D" id="1.10.10.60">
    <property type="entry name" value="Homeodomain-like"/>
    <property type="match status" value="1"/>
</dbReference>
<protein>
    <submittedName>
        <fullName evidence="3">IS3 family transposase</fullName>
    </submittedName>
</protein>
<sequence length="385" mass="44620">MVDKRKSPRKFDEEFKKSIVKLYEGGKSQNALANEYGVALSSVARWVKQYSEVQIDDDTILTARQIKQLQKRNLQLEEENLILKKANCHIHATLDKRLNAIRILRHEHSVVTLCRVLKVNRSTYYKRFSGKIAPRTAENQQLRKMILEIYTTSKKRVGPAKVRRMLLRDYGISISIGRVYRLMSTMNLPKMSTVKPVFKPTAGQVSLKRPNHLKQAFNPPAPNQVWTSDFSYIPVGKKSFVYLCVILDLFSRKIIAWTVSKNIDTTLAITTLEKAIQVRKPKASVLFHTDQGSQYTSFEFRKFSENHSIVQSLSKPGYPWDNAVTEAFFKYMKKEELNRRTFSSLQEVQLACFEYIEGFYNSQRPHGTLGMLTPNEMEDKYFDSH</sequence>
<dbReference type="GO" id="GO:0003677">
    <property type="term" value="F:DNA binding"/>
    <property type="evidence" value="ECO:0007669"/>
    <property type="project" value="InterPro"/>
</dbReference>
<organism evidence="3 4">
    <name type="scientific">Enterococcus faecalis</name>
    <name type="common">Streptococcus faecalis</name>
    <dbReference type="NCBI Taxonomy" id="1351"/>
    <lineage>
        <taxon>Bacteria</taxon>
        <taxon>Bacillati</taxon>
        <taxon>Bacillota</taxon>
        <taxon>Bacilli</taxon>
        <taxon>Lactobacillales</taxon>
        <taxon>Enterococcaceae</taxon>
        <taxon>Enterococcus</taxon>
    </lineage>
</organism>
<dbReference type="InterPro" id="IPR048020">
    <property type="entry name" value="Transpos_IS3"/>
</dbReference>
<dbReference type="PROSITE" id="PS50994">
    <property type="entry name" value="INTEGRASE"/>
    <property type="match status" value="1"/>
</dbReference>
<reference evidence="3 4" key="1">
    <citation type="submission" date="2018-10" db="EMBL/GenBank/DDBJ databases">
        <title>Genotypes and phenotypes of Enterococci isolated from broiler chickens.</title>
        <authorList>
            <person name="Muhammad A.R."/>
            <person name="Diarra M.S."/>
        </authorList>
    </citation>
    <scope>NUCLEOTIDE SEQUENCE [LARGE SCALE GENOMIC DNA]</scope>
    <source>
        <strain evidence="3 4">P7 C A21</strain>
    </source>
</reference>
<dbReference type="GO" id="GO:0015074">
    <property type="term" value="P:DNA integration"/>
    <property type="evidence" value="ECO:0007669"/>
    <property type="project" value="InterPro"/>
</dbReference>
<evidence type="ECO:0000313" key="4">
    <source>
        <dbReference type="Proteomes" id="UP000275941"/>
    </source>
</evidence>
<dbReference type="InterPro" id="IPR012337">
    <property type="entry name" value="RNaseH-like_sf"/>
</dbReference>
<dbReference type="Pfam" id="PF13333">
    <property type="entry name" value="rve_2"/>
    <property type="match status" value="1"/>
</dbReference>
<evidence type="ECO:0000259" key="2">
    <source>
        <dbReference type="PROSITE" id="PS50994"/>
    </source>
</evidence>
<comment type="function">
    <text evidence="1">Involved in the transposition of the insertion sequence.</text>
</comment>
<dbReference type="Pfam" id="PF00665">
    <property type="entry name" value="rve"/>
    <property type="match status" value="1"/>
</dbReference>
<proteinExistence type="predicted"/>
<comment type="caution">
    <text evidence="3">The sequence shown here is derived from an EMBL/GenBank/DDBJ whole genome shotgun (WGS) entry which is preliminary data.</text>
</comment>
<dbReference type="OrthoDB" id="9781005at2"/>
<dbReference type="PANTHER" id="PTHR46889:SF4">
    <property type="entry name" value="TRANSPOSASE INSO FOR INSERTION SEQUENCE ELEMENT IS911B-RELATED"/>
    <property type="match status" value="1"/>
</dbReference>
<dbReference type="PANTHER" id="PTHR46889">
    <property type="entry name" value="TRANSPOSASE INSF FOR INSERTION SEQUENCE IS3B-RELATED"/>
    <property type="match status" value="1"/>
</dbReference>
<dbReference type="Pfam" id="PF13276">
    <property type="entry name" value="HTH_21"/>
    <property type="match status" value="1"/>
</dbReference>
<evidence type="ECO:0000256" key="1">
    <source>
        <dbReference type="ARBA" id="ARBA00002286"/>
    </source>
</evidence>
<dbReference type="InterPro" id="IPR050900">
    <property type="entry name" value="Transposase_IS3/IS150/IS904"/>
</dbReference>
<name>A0A3N3G5W9_ENTFL</name>
<dbReference type="AlphaFoldDB" id="A0A3N3G5W9"/>
<dbReference type="NCBIfam" id="NF033516">
    <property type="entry name" value="transpos_IS3"/>
    <property type="match status" value="1"/>
</dbReference>
<dbReference type="Gene3D" id="3.30.420.10">
    <property type="entry name" value="Ribonuclease H-like superfamily/Ribonuclease H"/>
    <property type="match status" value="1"/>
</dbReference>
<accession>A0A3N3G5W9</accession>
<dbReference type="InterPro" id="IPR036397">
    <property type="entry name" value="RNaseH_sf"/>
</dbReference>
<dbReference type="SUPFAM" id="SSF53098">
    <property type="entry name" value="Ribonuclease H-like"/>
    <property type="match status" value="1"/>
</dbReference>
<dbReference type="Proteomes" id="UP000275941">
    <property type="component" value="Unassembled WGS sequence"/>
</dbReference>
<dbReference type="RefSeq" id="WP_123827658.1">
    <property type="nucleotide sequence ID" value="NZ_RKMQ01000008.1"/>
</dbReference>
<feature type="domain" description="Integrase catalytic" evidence="2">
    <location>
        <begin position="218"/>
        <end position="382"/>
    </location>
</feature>
<dbReference type="EMBL" id="RKOR01000070">
    <property type="protein sequence ID" value="ROY45900.1"/>
    <property type="molecule type" value="Genomic_DNA"/>
</dbReference>
<dbReference type="GO" id="GO:0006313">
    <property type="term" value="P:DNA transposition"/>
    <property type="evidence" value="ECO:0007669"/>
    <property type="project" value="InterPro"/>
</dbReference>
<dbReference type="InterPro" id="IPR001584">
    <property type="entry name" value="Integrase_cat-core"/>
</dbReference>